<dbReference type="InterPro" id="IPR000163">
    <property type="entry name" value="Prohibitin"/>
</dbReference>
<dbReference type="RefSeq" id="WP_115807143.1">
    <property type="nucleotide sequence ID" value="NZ_CAYKRO010000001.1"/>
</dbReference>
<sequence>MSRGLVAAIGVLTVAALLLLTACIEKVPQGNVAVMYSTAGVKDKTLNAGWHLVSPLTRTTDYPVRTQTKEYDKLNVATSDGKNLTMSISVNYHVDATKVVPIFNKFGNADIEQLENGYLRTRVQDGLRQSVSKYSVIETFGVKAGEIKKDTIEALQKRLEKEGFIIEDIAVSSPEADKATQASIDERVKANQELERAKTDKQIASANAEKRRIEAEGEAKANKILNDSLTPELIEKQKIDKWKGENPLEINSQGVIVGGK</sequence>
<dbReference type="PANTHER" id="PTHR42911">
    <property type="entry name" value="MODULATOR OF FTSH PROTEASE HFLC"/>
    <property type="match status" value="1"/>
</dbReference>
<organism evidence="3 4">
    <name type="scientific">Staphylococcus pseudintermedius</name>
    <dbReference type="NCBI Taxonomy" id="283734"/>
    <lineage>
        <taxon>Bacteria</taxon>
        <taxon>Bacillati</taxon>
        <taxon>Bacillota</taxon>
        <taxon>Bacilli</taxon>
        <taxon>Bacillales</taxon>
        <taxon>Staphylococcaceae</taxon>
        <taxon>Staphylococcus</taxon>
        <taxon>Staphylococcus intermedius group</taxon>
    </lineage>
</organism>
<evidence type="ECO:0000313" key="3">
    <source>
        <dbReference type="EMBL" id="EGQ4383514.1"/>
    </source>
</evidence>
<dbReference type="InterPro" id="IPR001107">
    <property type="entry name" value="Band_7"/>
</dbReference>
<dbReference type="PROSITE" id="PS51257">
    <property type="entry name" value="PROKAR_LIPOPROTEIN"/>
    <property type="match status" value="1"/>
</dbReference>
<keyword evidence="1" id="KW-0175">Coiled coil</keyword>
<dbReference type="SUPFAM" id="SSF117892">
    <property type="entry name" value="Band 7/SPFH domain"/>
    <property type="match status" value="1"/>
</dbReference>
<evidence type="ECO:0000256" key="1">
    <source>
        <dbReference type="SAM" id="Coils"/>
    </source>
</evidence>
<reference evidence="3 4" key="1">
    <citation type="submission" date="2018-11" db="EMBL/GenBank/DDBJ databases">
        <authorList>
            <consortium name="Veterinary Laboratory Investigation and Response Network"/>
        </authorList>
    </citation>
    <scope>NUCLEOTIDE SEQUENCE [LARGE SCALE GENOMIC DNA]</scope>
    <source>
        <strain evidence="3 4">SPSE-18-VL-LA-PA-Ryan-0021</strain>
    </source>
</reference>
<dbReference type="InterPro" id="IPR036013">
    <property type="entry name" value="Band_7/SPFH_dom_sf"/>
</dbReference>
<dbReference type="SMART" id="SM00244">
    <property type="entry name" value="PHB"/>
    <property type="match status" value="1"/>
</dbReference>
<name>A0A8H9BVJ6_STAPS</name>
<feature type="domain" description="Band 7" evidence="2">
    <location>
        <begin position="22"/>
        <end position="188"/>
    </location>
</feature>
<evidence type="ECO:0000259" key="2">
    <source>
        <dbReference type="SMART" id="SM00244"/>
    </source>
</evidence>
<dbReference type="AlphaFoldDB" id="A0A8H9BVJ6"/>
<protein>
    <submittedName>
        <fullName evidence="3">Prohibitin family protein</fullName>
    </submittedName>
</protein>
<dbReference type="Gene3D" id="3.30.479.30">
    <property type="entry name" value="Band 7 domain"/>
    <property type="match status" value="1"/>
</dbReference>
<proteinExistence type="predicted"/>
<dbReference type="GO" id="GO:0016020">
    <property type="term" value="C:membrane"/>
    <property type="evidence" value="ECO:0007669"/>
    <property type="project" value="InterPro"/>
</dbReference>
<dbReference type="EMBL" id="AAXKXX010000001">
    <property type="protein sequence ID" value="EGQ4383514.1"/>
    <property type="molecule type" value="Genomic_DNA"/>
</dbReference>
<dbReference type="Proteomes" id="UP000600220">
    <property type="component" value="Unassembled WGS sequence"/>
</dbReference>
<dbReference type="Pfam" id="PF01145">
    <property type="entry name" value="Band_7"/>
    <property type="match status" value="1"/>
</dbReference>
<gene>
    <name evidence="3" type="ORF">EGV54_00155</name>
</gene>
<comment type="caution">
    <text evidence="3">The sequence shown here is derived from an EMBL/GenBank/DDBJ whole genome shotgun (WGS) entry which is preliminary data.</text>
</comment>
<accession>A0A8H9BVJ6</accession>
<evidence type="ECO:0000313" key="4">
    <source>
        <dbReference type="Proteomes" id="UP000600220"/>
    </source>
</evidence>
<dbReference type="PANTHER" id="PTHR42911:SF1">
    <property type="entry name" value="MODULATOR OF FTSH PROTEASE HFLC"/>
    <property type="match status" value="1"/>
</dbReference>
<feature type="coiled-coil region" evidence="1">
    <location>
        <begin position="187"/>
        <end position="216"/>
    </location>
</feature>
<keyword evidence="4" id="KW-1185">Reference proteome</keyword>
<dbReference type="CDD" id="cd03401">
    <property type="entry name" value="SPFH_prohibitin"/>
    <property type="match status" value="1"/>
</dbReference>